<dbReference type="GeneID" id="34607861"/>
<dbReference type="VEuPathDB" id="FungiDB:ASPZODRAFT_124475"/>
<keyword evidence="3" id="KW-1185">Reference proteome</keyword>
<feature type="transmembrane region" description="Helical" evidence="1">
    <location>
        <begin position="36"/>
        <end position="57"/>
    </location>
</feature>
<protein>
    <submittedName>
        <fullName evidence="2">Uncharacterized protein</fullName>
    </submittedName>
</protein>
<keyword evidence="1" id="KW-0812">Transmembrane</keyword>
<accession>A0A1L9S6X4</accession>
<keyword evidence="1" id="KW-1133">Transmembrane helix</keyword>
<organism evidence="2 3">
    <name type="scientific">Penicilliopsis zonata CBS 506.65</name>
    <dbReference type="NCBI Taxonomy" id="1073090"/>
    <lineage>
        <taxon>Eukaryota</taxon>
        <taxon>Fungi</taxon>
        <taxon>Dikarya</taxon>
        <taxon>Ascomycota</taxon>
        <taxon>Pezizomycotina</taxon>
        <taxon>Eurotiomycetes</taxon>
        <taxon>Eurotiomycetidae</taxon>
        <taxon>Eurotiales</taxon>
        <taxon>Aspergillaceae</taxon>
        <taxon>Penicilliopsis</taxon>
    </lineage>
</organism>
<reference evidence="3" key="1">
    <citation type="journal article" date="2017" name="Genome Biol.">
        <title>Comparative genomics reveals high biological diversity and specific adaptations in the industrially and medically important fungal genus Aspergillus.</title>
        <authorList>
            <person name="de Vries R.P."/>
            <person name="Riley R."/>
            <person name="Wiebenga A."/>
            <person name="Aguilar-Osorio G."/>
            <person name="Amillis S."/>
            <person name="Uchima C.A."/>
            <person name="Anderluh G."/>
            <person name="Asadollahi M."/>
            <person name="Askin M."/>
            <person name="Barry K."/>
            <person name="Battaglia E."/>
            <person name="Bayram O."/>
            <person name="Benocci T."/>
            <person name="Braus-Stromeyer S.A."/>
            <person name="Caldana C."/>
            <person name="Canovas D."/>
            <person name="Cerqueira G.C."/>
            <person name="Chen F."/>
            <person name="Chen W."/>
            <person name="Choi C."/>
            <person name="Clum A."/>
            <person name="Dos Santos R.A."/>
            <person name="Damasio A.R."/>
            <person name="Diallinas G."/>
            <person name="Emri T."/>
            <person name="Fekete E."/>
            <person name="Flipphi M."/>
            <person name="Freyberg S."/>
            <person name="Gallo A."/>
            <person name="Gournas C."/>
            <person name="Habgood R."/>
            <person name="Hainaut M."/>
            <person name="Harispe M.L."/>
            <person name="Henrissat B."/>
            <person name="Hilden K.S."/>
            <person name="Hope R."/>
            <person name="Hossain A."/>
            <person name="Karabika E."/>
            <person name="Karaffa L."/>
            <person name="Karanyi Z."/>
            <person name="Krasevec N."/>
            <person name="Kuo A."/>
            <person name="Kusch H."/>
            <person name="LaButti K."/>
            <person name="Lagendijk E.L."/>
            <person name="Lapidus A."/>
            <person name="Levasseur A."/>
            <person name="Lindquist E."/>
            <person name="Lipzen A."/>
            <person name="Logrieco A.F."/>
            <person name="MacCabe A."/>
            <person name="Maekelae M.R."/>
            <person name="Malavazi I."/>
            <person name="Melin P."/>
            <person name="Meyer V."/>
            <person name="Mielnichuk N."/>
            <person name="Miskei M."/>
            <person name="Molnar A.P."/>
            <person name="Mule G."/>
            <person name="Ngan C.Y."/>
            <person name="Orejas M."/>
            <person name="Orosz E."/>
            <person name="Ouedraogo J.P."/>
            <person name="Overkamp K.M."/>
            <person name="Park H.-S."/>
            <person name="Perrone G."/>
            <person name="Piumi F."/>
            <person name="Punt P.J."/>
            <person name="Ram A.F."/>
            <person name="Ramon A."/>
            <person name="Rauscher S."/>
            <person name="Record E."/>
            <person name="Riano-Pachon D.M."/>
            <person name="Robert V."/>
            <person name="Roehrig J."/>
            <person name="Ruller R."/>
            <person name="Salamov A."/>
            <person name="Salih N.S."/>
            <person name="Samson R.A."/>
            <person name="Sandor E."/>
            <person name="Sanguinetti M."/>
            <person name="Schuetze T."/>
            <person name="Sepcic K."/>
            <person name="Shelest E."/>
            <person name="Sherlock G."/>
            <person name="Sophianopoulou V."/>
            <person name="Squina F.M."/>
            <person name="Sun H."/>
            <person name="Susca A."/>
            <person name="Todd R.B."/>
            <person name="Tsang A."/>
            <person name="Unkles S.E."/>
            <person name="van de Wiele N."/>
            <person name="van Rossen-Uffink D."/>
            <person name="Oliveira J.V."/>
            <person name="Vesth T.C."/>
            <person name="Visser J."/>
            <person name="Yu J.-H."/>
            <person name="Zhou M."/>
            <person name="Andersen M.R."/>
            <person name="Archer D.B."/>
            <person name="Baker S.E."/>
            <person name="Benoit I."/>
            <person name="Brakhage A.A."/>
            <person name="Braus G.H."/>
            <person name="Fischer R."/>
            <person name="Frisvad J.C."/>
            <person name="Goldman G.H."/>
            <person name="Houbraken J."/>
            <person name="Oakley B."/>
            <person name="Pocsi I."/>
            <person name="Scazzocchio C."/>
            <person name="Seiboth B."/>
            <person name="vanKuyk P.A."/>
            <person name="Wortman J."/>
            <person name="Dyer P.S."/>
            <person name="Grigoriev I.V."/>
        </authorList>
    </citation>
    <scope>NUCLEOTIDE SEQUENCE [LARGE SCALE GENOMIC DNA]</scope>
    <source>
        <strain evidence="3">CBS 506.65</strain>
    </source>
</reference>
<dbReference type="RefSeq" id="XP_022577424.1">
    <property type="nucleotide sequence ID" value="XM_022721396.1"/>
</dbReference>
<proteinExistence type="predicted"/>
<feature type="non-terminal residue" evidence="2">
    <location>
        <position position="1"/>
    </location>
</feature>
<dbReference type="Proteomes" id="UP000184188">
    <property type="component" value="Unassembled WGS sequence"/>
</dbReference>
<dbReference type="AlphaFoldDB" id="A0A1L9S6X4"/>
<dbReference type="EMBL" id="KV878355">
    <property type="protein sequence ID" value="OJJ42914.1"/>
    <property type="molecule type" value="Genomic_DNA"/>
</dbReference>
<gene>
    <name evidence="2" type="ORF">ASPZODRAFT_124475</name>
</gene>
<sequence>PHCLASSDPRSTPPLPPLPPVFFCHKSTILPFSSSFAFSFSFLLFFLPICTPFLSSLSEERIPFHPRHALCSRQSSPVIVCHLVGADRPPPTRLARHRT</sequence>
<name>A0A1L9S6X4_9EURO</name>
<keyword evidence="1" id="KW-0472">Membrane</keyword>
<evidence type="ECO:0000256" key="1">
    <source>
        <dbReference type="SAM" id="Phobius"/>
    </source>
</evidence>
<evidence type="ECO:0000313" key="3">
    <source>
        <dbReference type="Proteomes" id="UP000184188"/>
    </source>
</evidence>
<evidence type="ECO:0000313" key="2">
    <source>
        <dbReference type="EMBL" id="OJJ42914.1"/>
    </source>
</evidence>